<gene>
    <name evidence="1" type="ORF">ACFPO9_13465</name>
</gene>
<proteinExistence type="predicted"/>
<evidence type="ECO:0000313" key="1">
    <source>
        <dbReference type="EMBL" id="MFC5549519.1"/>
    </source>
</evidence>
<comment type="caution">
    <text evidence="1">The sequence shown here is derived from an EMBL/GenBank/DDBJ whole genome shotgun (WGS) entry which is preliminary data.</text>
</comment>
<organism evidence="1 2">
    <name type="scientific">Massilia aerilata</name>
    <dbReference type="NCBI Taxonomy" id="453817"/>
    <lineage>
        <taxon>Bacteria</taxon>
        <taxon>Pseudomonadati</taxon>
        <taxon>Pseudomonadota</taxon>
        <taxon>Betaproteobacteria</taxon>
        <taxon>Burkholderiales</taxon>
        <taxon>Oxalobacteraceae</taxon>
        <taxon>Telluria group</taxon>
        <taxon>Massilia</taxon>
    </lineage>
</organism>
<dbReference type="EMBL" id="JBHSMZ010000008">
    <property type="protein sequence ID" value="MFC5549519.1"/>
    <property type="molecule type" value="Genomic_DNA"/>
</dbReference>
<dbReference type="RefSeq" id="WP_379771574.1">
    <property type="nucleotide sequence ID" value="NZ_JBHSMZ010000008.1"/>
</dbReference>
<dbReference type="Proteomes" id="UP001596086">
    <property type="component" value="Unassembled WGS sequence"/>
</dbReference>
<keyword evidence="2" id="KW-1185">Reference proteome</keyword>
<sequence length="127" mass="13880">MKLKVMTAPETAYLLRRELGPLRNWDDTLSDMRRGRVESVHGATLLPICKGKYQGAWRPMYAAADVLAFIKAVLAADPGAVRHAPYQVKTALTDPTDTRPWYTRKLPVARSTFAAPRAVAGAGSLSA</sequence>
<protein>
    <submittedName>
        <fullName evidence="1">Uncharacterized protein</fullName>
    </submittedName>
</protein>
<reference evidence="2" key="1">
    <citation type="journal article" date="2019" name="Int. J. Syst. Evol. Microbiol.">
        <title>The Global Catalogue of Microorganisms (GCM) 10K type strain sequencing project: providing services to taxonomists for standard genome sequencing and annotation.</title>
        <authorList>
            <consortium name="The Broad Institute Genomics Platform"/>
            <consortium name="The Broad Institute Genome Sequencing Center for Infectious Disease"/>
            <person name="Wu L."/>
            <person name="Ma J."/>
        </authorList>
    </citation>
    <scope>NUCLEOTIDE SEQUENCE [LARGE SCALE GENOMIC DNA]</scope>
    <source>
        <strain evidence="2">CGMCC 4.5798</strain>
    </source>
</reference>
<accession>A0ABW0RZ46</accession>
<evidence type="ECO:0000313" key="2">
    <source>
        <dbReference type="Proteomes" id="UP001596086"/>
    </source>
</evidence>
<name>A0ABW0RZ46_9BURK</name>